<evidence type="ECO:0000313" key="2">
    <source>
        <dbReference type="Proteomes" id="UP000295328"/>
    </source>
</evidence>
<proteinExistence type="predicted"/>
<dbReference type="Gene3D" id="3.40.30.10">
    <property type="entry name" value="Glutaredoxin"/>
    <property type="match status" value="1"/>
</dbReference>
<dbReference type="Proteomes" id="UP000295328">
    <property type="component" value="Unassembled WGS sequence"/>
</dbReference>
<reference evidence="1 2" key="1">
    <citation type="submission" date="2019-01" db="EMBL/GenBank/DDBJ databases">
        <title>Draft genome sequences of the type strains of six Macrococcus species.</title>
        <authorList>
            <person name="Mazhar S."/>
            <person name="Altermann E."/>
            <person name="Hill C."/>
            <person name="Mcauliffe O."/>
        </authorList>
    </citation>
    <scope>NUCLEOTIDE SEQUENCE [LARGE SCALE GENOMIC DNA]</scope>
    <source>
        <strain evidence="1 2">CCM4809</strain>
    </source>
</reference>
<dbReference type="RefSeq" id="WP_133430462.1">
    <property type="nucleotide sequence ID" value="NZ_BMCC01000004.1"/>
</dbReference>
<dbReference type="AlphaFoldDB" id="A0A4R6BIB4"/>
<name>A0A4R6BIB4_9STAP</name>
<keyword evidence="2" id="KW-1185">Reference proteome</keyword>
<dbReference type="SUPFAM" id="SSF52833">
    <property type="entry name" value="Thioredoxin-like"/>
    <property type="match status" value="1"/>
</dbReference>
<organism evidence="1 2">
    <name type="scientific">Macrococcus hajekii</name>
    <dbReference type="NCBI Taxonomy" id="198482"/>
    <lineage>
        <taxon>Bacteria</taxon>
        <taxon>Bacillati</taxon>
        <taxon>Bacillota</taxon>
        <taxon>Bacilli</taxon>
        <taxon>Bacillales</taxon>
        <taxon>Staphylococcaceae</taxon>
        <taxon>Macrococcus</taxon>
    </lineage>
</organism>
<dbReference type="OrthoDB" id="6120799at2"/>
<protein>
    <submittedName>
        <fullName evidence="1">Thioredoxin family protein</fullName>
    </submittedName>
</protein>
<dbReference type="InterPro" id="IPR036249">
    <property type="entry name" value="Thioredoxin-like_sf"/>
</dbReference>
<sequence length="183" mass="21338">MTTLMDYFNNGLTLEAYKSQMNVNREDMEQIYEQFDAPHDLRLEDLKDKNMKVIAITEDWCGDAMMNIPVLLKIAEQADIDVRFVLRDSHLELIDQYLTNGTARSIPIFIFLDRNGQEAAVWGPRAQAVQAFIDDSRQDLPSKEDSTFEEKSKEKHKLAHDRYKQTPEFWHAIYHSIANILTQ</sequence>
<accession>A0A4R6BIB4</accession>
<gene>
    <name evidence="1" type="ORF">ERX37_09615</name>
</gene>
<evidence type="ECO:0000313" key="1">
    <source>
        <dbReference type="EMBL" id="TDM01359.1"/>
    </source>
</evidence>
<comment type="caution">
    <text evidence="1">The sequence shown here is derived from an EMBL/GenBank/DDBJ whole genome shotgun (WGS) entry which is preliminary data.</text>
</comment>
<dbReference type="CDD" id="cd02947">
    <property type="entry name" value="TRX_family"/>
    <property type="match status" value="1"/>
</dbReference>
<dbReference type="EMBL" id="SCWE01000004">
    <property type="protein sequence ID" value="TDM01359.1"/>
    <property type="molecule type" value="Genomic_DNA"/>
</dbReference>
<dbReference type="Pfam" id="PF14595">
    <property type="entry name" value="Thioredoxin_9"/>
    <property type="match status" value="1"/>
</dbReference>